<evidence type="ECO:0000256" key="4">
    <source>
        <dbReference type="PROSITE-ProRule" id="PRU00325"/>
    </source>
</evidence>
<evidence type="ECO:0000313" key="8">
    <source>
        <dbReference type="RefSeq" id="XP_056853821.1"/>
    </source>
</evidence>
<dbReference type="Pfam" id="PF10551">
    <property type="entry name" value="MULE"/>
    <property type="match status" value="1"/>
</dbReference>
<dbReference type="SMART" id="SM00575">
    <property type="entry name" value="ZnF_PMZ"/>
    <property type="match status" value="1"/>
</dbReference>
<gene>
    <name evidence="8" type="primary">LOC108833804</name>
</gene>
<dbReference type="PANTHER" id="PTHR31973">
    <property type="entry name" value="POLYPROTEIN, PUTATIVE-RELATED"/>
    <property type="match status" value="1"/>
</dbReference>
<feature type="compositionally biased region" description="Polar residues" evidence="5">
    <location>
        <begin position="111"/>
        <end position="122"/>
    </location>
</feature>
<dbReference type="InterPro" id="IPR004332">
    <property type="entry name" value="Transposase_MuDR"/>
</dbReference>
<evidence type="ECO:0000256" key="1">
    <source>
        <dbReference type="ARBA" id="ARBA00022723"/>
    </source>
</evidence>
<dbReference type="PROSITE" id="PS50966">
    <property type="entry name" value="ZF_SWIM"/>
    <property type="match status" value="1"/>
</dbReference>
<reference evidence="8" key="1">
    <citation type="submission" date="2025-08" db="UniProtKB">
        <authorList>
            <consortium name="RefSeq"/>
        </authorList>
    </citation>
    <scope>IDENTIFICATION</scope>
    <source>
        <tissue evidence="8">Leaf</tissue>
    </source>
</reference>
<feature type="region of interest" description="Disordered" evidence="5">
    <location>
        <begin position="111"/>
        <end position="161"/>
    </location>
</feature>
<evidence type="ECO:0000313" key="7">
    <source>
        <dbReference type="Proteomes" id="UP000504610"/>
    </source>
</evidence>
<dbReference type="KEGG" id="rsz:108833804"/>
<evidence type="ECO:0000256" key="3">
    <source>
        <dbReference type="ARBA" id="ARBA00022833"/>
    </source>
</evidence>
<accession>A0A9W3CQG3</accession>
<dbReference type="InterPro" id="IPR007527">
    <property type="entry name" value="Znf_SWIM"/>
</dbReference>
<dbReference type="OrthoDB" id="1043211at2759"/>
<dbReference type="Pfam" id="PF04434">
    <property type="entry name" value="SWIM"/>
    <property type="match status" value="1"/>
</dbReference>
<feature type="domain" description="SWIM-type" evidence="6">
    <location>
        <begin position="629"/>
        <end position="663"/>
    </location>
</feature>
<organism evidence="7 8">
    <name type="scientific">Raphanus sativus</name>
    <name type="common">Radish</name>
    <name type="synonym">Raphanus raphanistrum var. sativus</name>
    <dbReference type="NCBI Taxonomy" id="3726"/>
    <lineage>
        <taxon>Eukaryota</taxon>
        <taxon>Viridiplantae</taxon>
        <taxon>Streptophyta</taxon>
        <taxon>Embryophyta</taxon>
        <taxon>Tracheophyta</taxon>
        <taxon>Spermatophyta</taxon>
        <taxon>Magnoliopsida</taxon>
        <taxon>eudicotyledons</taxon>
        <taxon>Gunneridae</taxon>
        <taxon>Pentapetalae</taxon>
        <taxon>rosids</taxon>
        <taxon>malvids</taxon>
        <taxon>Brassicales</taxon>
        <taxon>Brassicaceae</taxon>
        <taxon>Brassiceae</taxon>
        <taxon>Raphanus</taxon>
    </lineage>
</organism>
<evidence type="ECO:0000256" key="5">
    <source>
        <dbReference type="SAM" id="MobiDB-lite"/>
    </source>
</evidence>
<protein>
    <submittedName>
        <fullName evidence="8">Uncharacterized protein LOC108833804</fullName>
    </submittedName>
</protein>
<keyword evidence="7" id="KW-1185">Reference proteome</keyword>
<dbReference type="Pfam" id="PF03108">
    <property type="entry name" value="DBD_Tnp_Mut"/>
    <property type="match status" value="1"/>
</dbReference>
<sequence length="763" mass="86977">MMHIYTTCGFWNLATTGWVFAADDKGARLQLLESNSTLEDLKRMVVEDFDMEEDSLADLEFSYLPTELINTPTSPPVIIANDRQLKNFVGYVKKNVSTQLCVTSKAKAQNPNEADFDLNNSPADSSADEEDSHSLNRRDESAPVFAETQRKEKKEKSEAVEVDEDGYDADTVISEKENIDNMSKYSLLHVVKKGQYFENKTLLKATFEICAMKHNFDYQVIKTDRKVWYVRCADDACNWSVRAECLKDSTFFMIKKYVGQHTCAPSSKSKAGKTASAKTIGSLIMHKYEGVKEGPKCNDIIHIMRGDHGCEISKSLAWDAREYAINAVRGIPERSYGKIPKYLHMLREANPGTHFAYEMDGKGRFRYLFIAFGQSIRGFNSVMRQVIVIDGTFLKNKYKGVLLVATALDGNSNLYPIAFGVVDSENDRSWQWFLTQLKVLIADNLHLAFISDRHGSIVKALEKVYPSARHGICIHHLLNNVVTHYHGKGLVGLVSKASKSYRVADFEKTFANVCNISPAIGKYLRDADVQKWARCQFPGYRYDLRTTNPAESINSALRSPREFPIIPLLDSIREMLTRWFYKRKKLISRHNHPLTKDVEKKIARRTRKCATFEVYPVSDGRLLVRGDLFDCLVDLDRRTCSCGKYNLLKIPCRHAIKAGFYVGRQPHTLTDFMYTTDAWREAYDESINPIDVPEDSWSVPEEVKKVIVLPPETRKSAGRNRKRRYETVEDKLRSSQTSQNKKARTCSRCHNSGHNRATCKVPI</sequence>
<feature type="compositionally biased region" description="Basic residues" evidence="5">
    <location>
        <begin position="741"/>
        <end position="753"/>
    </location>
</feature>
<feature type="region of interest" description="Disordered" evidence="5">
    <location>
        <begin position="714"/>
        <end position="763"/>
    </location>
</feature>
<evidence type="ECO:0000256" key="2">
    <source>
        <dbReference type="ARBA" id="ARBA00022771"/>
    </source>
</evidence>
<feature type="compositionally biased region" description="Basic and acidic residues" evidence="5">
    <location>
        <begin position="148"/>
        <end position="159"/>
    </location>
</feature>
<name>A0A9W3CQG3_RAPSA</name>
<dbReference type="PANTHER" id="PTHR31973:SF129">
    <property type="entry name" value="SWIM-TYPE DOMAIN-CONTAINING PROTEIN"/>
    <property type="match status" value="1"/>
</dbReference>
<keyword evidence="3" id="KW-0862">Zinc</keyword>
<keyword evidence="1" id="KW-0479">Metal-binding</keyword>
<evidence type="ECO:0000259" key="6">
    <source>
        <dbReference type="PROSITE" id="PS50966"/>
    </source>
</evidence>
<dbReference type="AlphaFoldDB" id="A0A9W3CQG3"/>
<dbReference type="InterPro" id="IPR006564">
    <property type="entry name" value="Znf_PMZ"/>
</dbReference>
<dbReference type="InterPro" id="IPR018289">
    <property type="entry name" value="MULE_transposase_dom"/>
</dbReference>
<dbReference type="Proteomes" id="UP000504610">
    <property type="component" value="Unplaced"/>
</dbReference>
<dbReference type="GeneID" id="108833804"/>
<dbReference type="RefSeq" id="XP_056853821.1">
    <property type="nucleotide sequence ID" value="XM_056997841.1"/>
</dbReference>
<keyword evidence="2 4" id="KW-0863">Zinc-finger</keyword>
<feature type="compositionally biased region" description="Basic and acidic residues" evidence="5">
    <location>
        <begin position="132"/>
        <end position="141"/>
    </location>
</feature>
<dbReference type="GO" id="GO:0008270">
    <property type="term" value="F:zinc ion binding"/>
    <property type="evidence" value="ECO:0007669"/>
    <property type="project" value="UniProtKB-KW"/>
</dbReference>
<proteinExistence type="predicted"/>